<dbReference type="Gene3D" id="3.90.550.10">
    <property type="entry name" value="Spore Coat Polysaccharide Biosynthesis Protein SpsA, Chain A"/>
    <property type="match status" value="1"/>
</dbReference>
<evidence type="ECO:0000259" key="1">
    <source>
        <dbReference type="Pfam" id="PF00535"/>
    </source>
</evidence>
<organism evidence="2 3">
    <name type="scientific">Candidatus Magasanikbacteria bacterium RIFCSPHIGHO2_01_FULL_33_34</name>
    <dbReference type="NCBI Taxonomy" id="1798671"/>
    <lineage>
        <taxon>Bacteria</taxon>
        <taxon>Candidatus Magasanikiibacteriota</taxon>
    </lineage>
</organism>
<sequence length="236" mass="26844">MRVSVVLPVYNEEENIHNAIKSFLSQPSVDEVIAVDNNSTDRSKEEILKTNARYVLETRQGYGSALQRGMQEANGDLIVTVEPDGTFLAKDIEKLLIYSVDYQVVFGTRTSRALIWSGANMKFGIRLGNWGVAKFLEYLFNGPSLTDVGCTFKVIHKLAYDKIKHRFTVPGSWFSPEFMIRVLQYNIPCVEVPVHYCPRKGESKITGKTSKAVKLGIIMIFFILKERIFSKKHKEK</sequence>
<dbReference type="InterPro" id="IPR029044">
    <property type="entry name" value="Nucleotide-diphossugar_trans"/>
</dbReference>
<dbReference type="Pfam" id="PF00535">
    <property type="entry name" value="Glycos_transf_2"/>
    <property type="match status" value="1"/>
</dbReference>
<dbReference type="InterPro" id="IPR001173">
    <property type="entry name" value="Glyco_trans_2-like"/>
</dbReference>
<dbReference type="InterPro" id="IPR050256">
    <property type="entry name" value="Glycosyltransferase_2"/>
</dbReference>
<evidence type="ECO:0000313" key="2">
    <source>
        <dbReference type="EMBL" id="OGH59529.1"/>
    </source>
</evidence>
<dbReference type="EMBL" id="MFPS01000007">
    <property type="protein sequence ID" value="OGH59529.1"/>
    <property type="molecule type" value="Genomic_DNA"/>
</dbReference>
<dbReference type="Proteomes" id="UP000177067">
    <property type="component" value="Unassembled WGS sequence"/>
</dbReference>
<dbReference type="PANTHER" id="PTHR48090">
    <property type="entry name" value="UNDECAPRENYL-PHOSPHATE 4-DEOXY-4-FORMAMIDO-L-ARABINOSE TRANSFERASE-RELATED"/>
    <property type="match status" value="1"/>
</dbReference>
<dbReference type="AlphaFoldDB" id="A0A1F6LJL5"/>
<proteinExistence type="predicted"/>
<protein>
    <recommendedName>
        <fullName evidence="1">Glycosyltransferase 2-like domain-containing protein</fullName>
    </recommendedName>
</protein>
<name>A0A1F6LJL5_9BACT</name>
<dbReference type="PANTHER" id="PTHR48090:SF7">
    <property type="entry name" value="RFBJ PROTEIN"/>
    <property type="match status" value="1"/>
</dbReference>
<reference evidence="2 3" key="1">
    <citation type="journal article" date="2016" name="Nat. Commun.">
        <title>Thousands of microbial genomes shed light on interconnected biogeochemical processes in an aquifer system.</title>
        <authorList>
            <person name="Anantharaman K."/>
            <person name="Brown C.T."/>
            <person name="Hug L.A."/>
            <person name="Sharon I."/>
            <person name="Castelle C.J."/>
            <person name="Probst A.J."/>
            <person name="Thomas B.C."/>
            <person name="Singh A."/>
            <person name="Wilkins M.J."/>
            <person name="Karaoz U."/>
            <person name="Brodie E.L."/>
            <person name="Williams K.H."/>
            <person name="Hubbard S.S."/>
            <person name="Banfield J.F."/>
        </authorList>
    </citation>
    <scope>NUCLEOTIDE SEQUENCE [LARGE SCALE GENOMIC DNA]</scope>
</reference>
<feature type="domain" description="Glycosyltransferase 2-like" evidence="1">
    <location>
        <begin position="4"/>
        <end position="162"/>
    </location>
</feature>
<comment type="caution">
    <text evidence="2">The sequence shown here is derived from an EMBL/GenBank/DDBJ whole genome shotgun (WGS) entry which is preliminary data.</text>
</comment>
<accession>A0A1F6LJL5</accession>
<dbReference type="SUPFAM" id="SSF53448">
    <property type="entry name" value="Nucleotide-diphospho-sugar transferases"/>
    <property type="match status" value="1"/>
</dbReference>
<evidence type="ECO:0000313" key="3">
    <source>
        <dbReference type="Proteomes" id="UP000177067"/>
    </source>
</evidence>
<dbReference type="CDD" id="cd04179">
    <property type="entry name" value="DPM_DPG-synthase_like"/>
    <property type="match status" value="1"/>
</dbReference>
<gene>
    <name evidence="2" type="ORF">A2725_01160</name>
</gene>